<organism evidence="1 2">
    <name type="scientific">Lithospermum erythrorhizon</name>
    <name type="common">Purple gromwell</name>
    <name type="synonym">Lithospermum officinale var. erythrorhizon</name>
    <dbReference type="NCBI Taxonomy" id="34254"/>
    <lineage>
        <taxon>Eukaryota</taxon>
        <taxon>Viridiplantae</taxon>
        <taxon>Streptophyta</taxon>
        <taxon>Embryophyta</taxon>
        <taxon>Tracheophyta</taxon>
        <taxon>Spermatophyta</taxon>
        <taxon>Magnoliopsida</taxon>
        <taxon>eudicotyledons</taxon>
        <taxon>Gunneridae</taxon>
        <taxon>Pentapetalae</taxon>
        <taxon>asterids</taxon>
        <taxon>lamiids</taxon>
        <taxon>Boraginales</taxon>
        <taxon>Boraginaceae</taxon>
        <taxon>Boraginoideae</taxon>
        <taxon>Lithospermeae</taxon>
        <taxon>Lithospermum</taxon>
    </lineage>
</organism>
<accession>A0AAV3PW96</accession>
<sequence length="127" mass="14986">MRKVKENMRDLNVEGYKDLSARVKRCSEELEKVQQELFKGEITQSNLVLEGNLRHDWVKMNRAKMDILKAKARMSWLVEVDFCTRCLSRYVIPHQNRNKISVLEEESGRLLSTPKDIEVEIVGFYKK</sequence>
<protein>
    <submittedName>
        <fullName evidence="1">Uncharacterized protein</fullName>
    </submittedName>
</protein>
<comment type="caution">
    <text evidence="1">The sequence shown here is derived from an EMBL/GenBank/DDBJ whole genome shotgun (WGS) entry which is preliminary data.</text>
</comment>
<reference evidence="1 2" key="1">
    <citation type="submission" date="2024-01" db="EMBL/GenBank/DDBJ databases">
        <title>The complete chloroplast genome sequence of Lithospermum erythrorhizon: insights into the phylogenetic relationship among Boraginaceae species and the maternal lineages of purple gromwells.</title>
        <authorList>
            <person name="Okada T."/>
            <person name="Watanabe K."/>
        </authorList>
    </citation>
    <scope>NUCLEOTIDE SEQUENCE [LARGE SCALE GENOMIC DNA]</scope>
</reference>
<evidence type="ECO:0000313" key="1">
    <source>
        <dbReference type="EMBL" id="GAA0156059.1"/>
    </source>
</evidence>
<dbReference type="Proteomes" id="UP001454036">
    <property type="component" value="Unassembled WGS sequence"/>
</dbReference>
<dbReference type="EMBL" id="BAABME010034445">
    <property type="protein sequence ID" value="GAA0156059.1"/>
    <property type="molecule type" value="Genomic_DNA"/>
</dbReference>
<name>A0AAV3PW96_LITER</name>
<proteinExistence type="predicted"/>
<keyword evidence="2" id="KW-1185">Reference proteome</keyword>
<evidence type="ECO:0000313" key="2">
    <source>
        <dbReference type="Proteomes" id="UP001454036"/>
    </source>
</evidence>
<dbReference type="AlphaFoldDB" id="A0AAV3PW96"/>
<gene>
    <name evidence="1" type="ORF">LIER_43343</name>
</gene>